<dbReference type="InterPro" id="IPR036721">
    <property type="entry name" value="RCK_C_sf"/>
</dbReference>
<dbReference type="PROSITE" id="PS51202">
    <property type="entry name" value="RCK_C"/>
    <property type="match status" value="1"/>
</dbReference>
<name>A0A1W1C023_9ZZZZ</name>
<dbReference type="Pfam" id="PF02080">
    <property type="entry name" value="TrkA_C"/>
    <property type="match status" value="1"/>
</dbReference>
<accession>A0A1W1C023</accession>
<proteinExistence type="predicted"/>
<evidence type="ECO:0000313" key="2">
    <source>
        <dbReference type="EMBL" id="SFV59104.1"/>
    </source>
</evidence>
<feature type="domain" description="RCK C-terminal" evidence="1">
    <location>
        <begin position="136"/>
        <end position="216"/>
    </location>
</feature>
<gene>
    <name evidence="2" type="ORF">MNB_SM-7-193</name>
</gene>
<dbReference type="EMBL" id="FPHB01000045">
    <property type="protein sequence ID" value="SFV59104.1"/>
    <property type="molecule type" value="Genomic_DNA"/>
</dbReference>
<dbReference type="Gene3D" id="3.30.70.1450">
    <property type="entry name" value="Regulator of K+ conductance, C-terminal domain"/>
    <property type="match status" value="1"/>
</dbReference>
<dbReference type="AlphaFoldDB" id="A0A1W1C023"/>
<dbReference type="SUPFAM" id="SSF116726">
    <property type="entry name" value="TrkA C-terminal domain-like"/>
    <property type="match status" value="1"/>
</dbReference>
<dbReference type="InterPro" id="IPR006037">
    <property type="entry name" value="RCK_C"/>
</dbReference>
<dbReference type="GO" id="GO:0006813">
    <property type="term" value="P:potassium ion transport"/>
    <property type="evidence" value="ECO:0007669"/>
    <property type="project" value="InterPro"/>
</dbReference>
<sequence length="470" mass="55094">MKKILILSSGSVGEHFIQRVIDTYTSENIYYVVEMKSREYQGVNPARFKFFEFDPTSFYKLANILKMEFLQVFIAMDDRVDVEISIKNILAIKKHLSIIVMDEWGLDYKESGNVVFINANDILASKLIDFLPNVPVIAQNVGLGEGEIMEVSVPFGSSFVYKHLGVIQQKDWKIAAIYRNQKLLLPTRRRMIQPNDILLLIGEPHVLKTVYRAIKQELGQFPEPFGTTLYLLIDMQKNDRDTIKRVLDESCYIQRKLAKELYIRVINPNDIEALEMIKERVDDKTMLFVKYDDIPLEEMILADKKQFHSGVVIVANATFYDYKMRKILYKLHIPVLKLAQKPLANLKYSVLIVSDSKEPEKISNTIFDFSEQFDLNIELYNYLKEHQEQKEQVIEHYYNLSTIFSKKIKVFKVEENPLRVLQKRENFLHVVPFSKKLLHRVIYSYLSTDSDLMYHYLSNSHQMFIPVDDI</sequence>
<reference evidence="2" key="1">
    <citation type="submission" date="2016-10" db="EMBL/GenBank/DDBJ databases">
        <authorList>
            <person name="de Groot N.N."/>
        </authorList>
    </citation>
    <scope>NUCLEOTIDE SEQUENCE</scope>
</reference>
<dbReference type="GO" id="GO:0008324">
    <property type="term" value="F:monoatomic cation transmembrane transporter activity"/>
    <property type="evidence" value="ECO:0007669"/>
    <property type="project" value="InterPro"/>
</dbReference>
<evidence type="ECO:0000259" key="1">
    <source>
        <dbReference type="PROSITE" id="PS51202"/>
    </source>
</evidence>
<protein>
    <submittedName>
        <fullName evidence="2">TrkA domain protein</fullName>
    </submittedName>
</protein>
<organism evidence="2">
    <name type="scientific">hydrothermal vent metagenome</name>
    <dbReference type="NCBI Taxonomy" id="652676"/>
    <lineage>
        <taxon>unclassified sequences</taxon>
        <taxon>metagenomes</taxon>
        <taxon>ecological metagenomes</taxon>
    </lineage>
</organism>